<evidence type="ECO:0000313" key="8">
    <source>
        <dbReference type="EMBL" id="MVT41840.1"/>
    </source>
</evidence>
<keyword evidence="5" id="KW-0998">Cell outer membrane</keyword>
<protein>
    <submittedName>
        <fullName evidence="8">RagB/SusD family nutrient uptake outer membrane protein</fullName>
    </submittedName>
</protein>
<evidence type="ECO:0000256" key="4">
    <source>
        <dbReference type="ARBA" id="ARBA00023136"/>
    </source>
</evidence>
<dbReference type="Pfam" id="PF14322">
    <property type="entry name" value="SusD-like_3"/>
    <property type="match status" value="1"/>
</dbReference>
<dbReference type="Pfam" id="PF07980">
    <property type="entry name" value="SusD_RagB"/>
    <property type="match status" value="1"/>
</dbReference>
<name>A0A6N8J9D2_9BACT</name>
<dbReference type="InterPro" id="IPR033985">
    <property type="entry name" value="SusD-like_N"/>
</dbReference>
<dbReference type="InterPro" id="IPR012944">
    <property type="entry name" value="SusD_RagB_dom"/>
</dbReference>
<reference evidence="8 9" key="1">
    <citation type="submission" date="2019-12" db="EMBL/GenBank/DDBJ databases">
        <title>The draft genomic sequence of strain Chitinophaga oryziterrae JCM 16595.</title>
        <authorList>
            <person name="Zhang X."/>
        </authorList>
    </citation>
    <scope>NUCLEOTIDE SEQUENCE [LARGE SCALE GENOMIC DNA]</scope>
    <source>
        <strain evidence="8 9">JCM 16595</strain>
    </source>
</reference>
<dbReference type="Proteomes" id="UP000468388">
    <property type="component" value="Unassembled WGS sequence"/>
</dbReference>
<evidence type="ECO:0000259" key="7">
    <source>
        <dbReference type="Pfam" id="PF14322"/>
    </source>
</evidence>
<dbReference type="GO" id="GO:0009279">
    <property type="term" value="C:cell outer membrane"/>
    <property type="evidence" value="ECO:0007669"/>
    <property type="project" value="UniProtKB-SubCell"/>
</dbReference>
<dbReference type="OrthoDB" id="625727at2"/>
<gene>
    <name evidence="8" type="ORF">GO495_14715</name>
</gene>
<dbReference type="EMBL" id="WRXO01000003">
    <property type="protein sequence ID" value="MVT41840.1"/>
    <property type="molecule type" value="Genomic_DNA"/>
</dbReference>
<comment type="subcellular location">
    <subcellularLocation>
        <location evidence="1">Cell outer membrane</location>
    </subcellularLocation>
</comment>
<dbReference type="CDD" id="cd08977">
    <property type="entry name" value="SusD"/>
    <property type="match status" value="1"/>
</dbReference>
<dbReference type="SUPFAM" id="SSF48452">
    <property type="entry name" value="TPR-like"/>
    <property type="match status" value="1"/>
</dbReference>
<evidence type="ECO:0000256" key="3">
    <source>
        <dbReference type="ARBA" id="ARBA00022729"/>
    </source>
</evidence>
<dbReference type="AlphaFoldDB" id="A0A6N8J9D2"/>
<sequence length="482" mass="54843">MIINLVSMKKNIKKLYTPLFYMKIIVLLFFCFAESGCKKFIEVEAPITSVNGGNVYTDDANAIAAITGIYAKMSNTGFSLNFSIYPELSADNFTLFTTLQDLNYTLYFQNALNSLYTNSPQFWDDEYNFIYTSNAAISGLSVTNSLTPAIKQRLLGEAYFIRAFHYFYLVNLYGDVPLVLSTNYIDNSKLSKTPIASVYQQMISDLNQAKSLLDDQYVDASILRKTTERLRPNRMAVNALLARVQLFVKNYAAADAASTEVINKTDLYSARIPLNQVFLKNSMETIWALQPMRFEFSTDEANLYIPSESIGPVYLSASFLGSFEMGDLRRSTWIGELVFDMYDYPYPAKYKALYGSSTLTEYSIVLRLAEQYLIRAEARAKLNDISGSQSDLNEIRHRAGLPNTSANTTEDLLTAILKERRIELFSEWGHRWLDLKRTDLINSVMQKEAPFKGATWQPYMELYPIPYADIKVNSNLTQNTGY</sequence>
<dbReference type="Gene3D" id="1.25.40.390">
    <property type="match status" value="1"/>
</dbReference>
<evidence type="ECO:0000256" key="1">
    <source>
        <dbReference type="ARBA" id="ARBA00004442"/>
    </source>
</evidence>
<proteinExistence type="inferred from homology"/>
<dbReference type="InterPro" id="IPR011990">
    <property type="entry name" value="TPR-like_helical_dom_sf"/>
</dbReference>
<feature type="domain" description="RagB/SusD" evidence="6">
    <location>
        <begin position="350"/>
        <end position="482"/>
    </location>
</feature>
<evidence type="ECO:0000313" key="9">
    <source>
        <dbReference type="Proteomes" id="UP000468388"/>
    </source>
</evidence>
<evidence type="ECO:0000259" key="6">
    <source>
        <dbReference type="Pfam" id="PF07980"/>
    </source>
</evidence>
<evidence type="ECO:0000256" key="2">
    <source>
        <dbReference type="ARBA" id="ARBA00006275"/>
    </source>
</evidence>
<accession>A0A6N8J9D2</accession>
<comment type="caution">
    <text evidence="8">The sequence shown here is derived from an EMBL/GenBank/DDBJ whole genome shotgun (WGS) entry which is preliminary data.</text>
</comment>
<keyword evidence="9" id="KW-1185">Reference proteome</keyword>
<keyword evidence="4" id="KW-0472">Membrane</keyword>
<keyword evidence="3" id="KW-0732">Signal</keyword>
<evidence type="ECO:0000256" key="5">
    <source>
        <dbReference type="ARBA" id="ARBA00023237"/>
    </source>
</evidence>
<comment type="similarity">
    <text evidence="2">Belongs to the SusD family.</text>
</comment>
<organism evidence="8 9">
    <name type="scientific">Chitinophaga oryziterrae</name>
    <dbReference type="NCBI Taxonomy" id="1031224"/>
    <lineage>
        <taxon>Bacteria</taxon>
        <taxon>Pseudomonadati</taxon>
        <taxon>Bacteroidota</taxon>
        <taxon>Chitinophagia</taxon>
        <taxon>Chitinophagales</taxon>
        <taxon>Chitinophagaceae</taxon>
        <taxon>Chitinophaga</taxon>
    </lineage>
</organism>
<feature type="domain" description="SusD-like N-terminal" evidence="7">
    <location>
        <begin position="87"/>
        <end position="246"/>
    </location>
</feature>